<dbReference type="Pfam" id="PF00293">
    <property type="entry name" value="NUDIX"/>
    <property type="match status" value="1"/>
</dbReference>
<keyword evidence="2" id="KW-0378">Hydrolase</keyword>
<comment type="caution">
    <text evidence="4">The sequence shown here is derived from an EMBL/GenBank/DDBJ whole genome shotgun (WGS) entry which is preliminary data.</text>
</comment>
<name>A0A8S1QD68_PARPR</name>
<organism evidence="4 5">
    <name type="scientific">Paramecium primaurelia</name>
    <dbReference type="NCBI Taxonomy" id="5886"/>
    <lineage>
        <taxon>Eukaryota</taxon>
        <taxon>Sar</taxon>
        <taxon>Alveolata</taxon>
        <taxon>Ciliophora</taxon>
        <taxon>Intramacronucleata</taxon>
        <taxon>Oligohymenophorea</taxon>
        <taxon>Peniculida</taxon>
        <taxon>Parameciidae</taxon>
        <taxon>Paramecium</taxon>
    </lineage>
</organism>
<keyword evidence="5" id="KW-1185">Reference proteome</keyword>
<dbReference type="EMBL" id="CAJJDM010000161">
    <property type="protein sequence ID" value="CAD8113662.1"/>
    <property type="molecule type" value="Genomic_DNA"/>
</dbReference>
<reference evidence="4" key="1">
    <citation type="submission" date="2021-01" db="EMBL/GenBank/DDBJ databases">
        <authorList>
            <consortium name="Genoscope - CEA"/>
            <person name="William W."/>
        </authorList>
    </citation>
    <scope>NUCLEOTIDE SEQUENCE</scope>
</reference>
<comment type="cofactor">
    <cofactor evidence="1">
        <name>Mg(2+)</name>
        <dbReference type="ChEBI" id="CHEBI:18420"/>
    </cofactor>
</comment>
<dbReference type="CDD" id="cd03424">
    <property type="entry name" value="NUDIX_ADPRase_Nudt5_UGPPase_Nudt14"/>
    <property type="match status" value="1"/>
</dbReference>
<sequence>MIRNILIRGKNIPFIKGENVLIDHFNKVEQAKKFTNYIHSWEQSNVEIKQIEVSYVYMFGQNVGFVNLIVDAYLNGIKLPGFVFLRGDAVAILLLVNKKMVLTQQFRVPVGKYTIEAPAGMMDEQGDFGGVAAKEIKEETGINIQHNEMRYLQDMLVSPGGSDEVIHLFVVEKNMEQKQLDELCKKTHGAEGEGEQIKLVIQDFTWENVLKTQDSKLIAATAAYYNPKL</sequence>
<dbReference type="AlphaFoldDB" id="A0A8S1QD68"/>
<dbReference type="InterPro" id="IPR000086">
    <property type="entry name" value="NUDIX_hydrolase_dom"/>
</dbReference>
<evidence type="ECO:0000256" key="1">
    <source>
        <dbReference type="ARBA" id="ARBA00001946"/>
    </source>
</evidence>
<dbReference type="GO" id="GO:0006753">
    <property type="term" value="P:nucleoside phosphate metabolic process"/>
    <property type="evidence" value="ECO:0007669"/>
    <property type="project" value="TreeGrafter"/>
</dbReference>
<gene>
    <name evidence="4" type="ORF">PPRIM_AZ9-3.1.T1560043</name>
</gene>
<dbReference type="PANTHER" id="PTHR11839:SF18">
    <property type="entry name" value="NUDIX HYDROLASE DOMAIN-CONTAINING PROTEIN"/>
    <property type="match status" value="1"/>
</dbReference>
<protein>
    <recommendedName>
        <fullName evidence="3">Nudix hydrolase domain-containing protein</fullName>
    </recommendedName>
</protein>
<evidence type="ECO:0000256" key="2">
    <source>
        <dbReference type="ARBA" id="ARBA00022801"/>
    </source>
</evidence>
<dbReference type="GO" id="GO:0080041">
    <property type="term" value="F:ADP-ribose pyrophosphohydrolase activity"/>
    <property type="evidence" value="ECO:0007669"/>
    <property type="project" value="TreeGrafter"/>
</dbReference>
<dbReference type="Proteomes" id="UP000688137">
    <property type="component" value="Unassembled WGS sequence"/>
</dbReference>
<evidence type="ECO:0000313" key="4">
    <source>
        <dbReference type="EMBL" id="CAD8113662.1"/>
    </source>
</evidence>
<dbReference type="GO" id="GO:0080042">
    <property type="term" value="F:ADP-glucose pyrophosphohydrolase activity"/>
    <property type="evidence" value="ECO:0007669"/>
    <property type="project" value="TreeGrafter"/>
</dbReference>
<accession>A0A8S1QD68</accession>
<dbReference type="PROSITE" id="PS51462">
    <property type="entry name" value="NUDIX"/>
    <property type="match status" value="1"/>
</dbReference>
<feature type="domain" description="Nudix hydrolase" evidence="3">
    <location>
        <begin position="85"/>
        <end position="229"/>
    </location>
</feature>
<proteinExistence type="predicted"/>
<dbReference type="PANTHER" id="PTHR11839">
    <property type="entry name" value="UDP/ADP-SUGAR PYROPHOSPHATASE"/>
    <property type="match status" value="1"/>
</dbReference>
<evidence type="ECO:0000259" key="3">
    <source>
        <dbReference type="PROSITE" id="PS51462"/>
    </source>
</evidence>
<dbReference type="OMA" id="GCDEFIP"/>
<evidence type="ECO:0000313" key="5">
    <source>
        <dbReference type="Proteomes" id="UP000688137"/>
    </source>
</evidence>
<dbReference type="GO" id="GO:0019693">
    <property type="term" value="P:ribose phosphate metabolic process"/>
    <property type="evidence" value="ECO:0007669"/>
    <property type="project" value="TreeGrafter"/>
</dbReference>